<dbReference type="Gene3D" id="2.60.40.1090">
    <property type="entry name" value="Fimbrial-type adhesion domain"/>
    <property type="match status" value="1"/>
</dbReference>
<keyword evidence="2" id="KW-1185">Reference proteome</keyword>
<evidence type="ECO:0000313" key="1">
    <source>
        <dbReference type="EMBL" id="SFO09642.1"/>
    </source>
</evidence>
<evidence type="ECO:0008006" key="3">
    <source>
        <dbReference type="Google" id="ProtNLM"/>
    </source>
</evidence>
<organism evidence="1 2">
    <name type="scientific">Xenorhabdus japonica</name>
    <dbReference type="NCBI Taxonomy" id="53341"/>
    <lineage>
        <taxon>Bacteria</taxon>
        <taxon>Pseudomonadati</taxon>
        <taxon>Pseudomonadota</taxon>
        <taxon>Gammaproteobacteria</taxon>
        <taxon>Enterobacterales</taxon>
        <taxon>Morganellaceae</taxon>
        <taxon>Xenorhabdus</taxon>
    </lineage>
</organism>
<gene>
    <name evidence="1" type="ORF">SAMN05421579_1653</name>
</gene>
<dbReference type="OrthoDB" id="7110968at2"/>
<dbReference type="STRING" id="53341.SAMN05421579_1653"/>
<proteinExistence type="predicted"/>
<dbReference type="EMBL" id="FOVO01000065">
    <property type="protein sequence ID" value="SFO09642.1"/>
    <property type="molecule type" value="Genomic_DNA"/>
</dbReference>
<dbReference type="RefSeq" id="WP_092521464.1">
    <property type="nucleotide sequence ID" value="NZ_CAWRAH010000042.1"/>
</dbReference>
<dbReference type="GO" id="GO:0009289">
    <property type="term" value="C:pilus"/>
    <property type="evidence" value="ECO:0007669"/>
    <property type="project" value="InterPro"/>
</dbReference>
<name>A0A1I5EDR0_9GAMM</name>
<dbReference type="GO" id="GO:0007155">
    <property type="term" value="P:cell adhesion"/>
    <property type="evidence" value="ECO:0007669"/>
    <property type="project" value="InterPro"/>
</dbReference>
<reference evidence="2" key="1">
    <citation type="submission" date="2016-10" db="EMBL/GenBank/DDBJ databases">
        <authorList>
            <person name="Varghese N."/>
            <person name="Submissions S."/>
        </authorList>
    </citation>
    <scope>NUCLEOTIDE SEQUENCE [LARGE SCALE GENOMIC DNA]</scope>
    <source>
        <strain evidence="2">DSM 16522</strain>
    </source>
</reference>
<dbReference type="InterPro" id="IPR036937">
    <property type="entry name" value="Adhesion_dom_fimbrial_sf"/>
</dbReference>
<dbReference type="Proteomes" id="UP000199011">
    <property type="component" value="Unassembled WGS sequence"/>
</dbReference>
<sequence length="352" mass="38454">MNNKILLLFFGLLMLNPIYGLCKAGYFILTGSLKATGKYSGETTGYNSIMVIEINLPPKIKAVTKWIYPNCSSSDEVEAISIINLRKEIELTIAGKKIKAIGMLQENEVKLTYPIAHSNSNLGNFVSFWGKPTAPYLADCGIDGEDNGSPYPNDFKGINIVTYRIEGDIPVGNWTGTVDIGRVNAYRETPPINDSNLKKYGLTLNTGAILNMDYEINIINSCRTTPFGLIELKHPDLTTTNFDGNIVKRNINIQCDKLADITLSLTSSSSSGKKTEKGNKIELPLSTDKSGVNSILSVEGNNLMYDPNKNKSIVKVGPDGETLQISSMLKKTANNITTGEYSTNAILTIAFD</sequence>
<dbReference type="AlphaFoldDB" id="A0A1I5EDR0"/>
<protein>
    <recommendedName>
        <fullName evidence="3">Fimbrial protein</fullName>
    </recommendedName>
</protein>
<evidence type="ECO:0000313" key="2">
    <source>
        <dbReference type="Proteomes" id="UP000199011"/>
    </source>
</evidence>
<accession>A0A1I5EDR0</accession>